<dbReference type="Proteomes" id="UP001153328">
    <property type="component" value="Unassembled WGS sequence"/>
</dbReference>
<protein>
    <recommendedName>
        <fullName evidence="3">Cupin domain-containing protein</fullName>
    </recommendedName>
</protein>
<evidence type="ECO:0008006" key="3">
    <source>
        <dbReference type="Google" id="ProtNLM"/>
    </source>
</evidence>
<gene>
    <name evidence="1" type="ORF">SBRY_40715</name>
</gene>
<dbReference type="InterPro" id="IPR014710">
    <property type="entry name" value="RmlC-like_jellyroll"/>
</dbReference>
<comment type="caution">
    <text evidence="1">The sequence shown here is derived from an EMBL/GenBank/DDBJ whole genome shotgun (WGS) entry which is preliminary data.</text>
</comment>
<reference evidence="1" key="1">
    <citation type="submission" date="2021-06" db="EMBL/GenBank/DDBJ databases">
        <authorList>
            <person name="Arsene-Ploetze F."/>
        </authorList>
    </citation>
    <scope>NUCLEOTIDE SEQUENCE</scope>
    <source>
        <strain evidence="1">SBRY1</strain>
    </source>
</reference>
<dbReference type="RefSeq" id="WP_205046101.1">
    <property type="nucleotide sequence ID" value="NZ_CAJVAX010000018.1"/>
</dbReference>
<dbReference type="Gene3D" id="2.60.120.10">
    <property type="entry name" value="Jelly Rolls"/>
    <property type="match status" value="1"/>
</dbReference>
<accession>A0A9W4MIN1</accession>
<evidence type="ECO:0000313" key="1">
    <source>
        <dbReference type="EMBL" id="CAG7647619.1"/>
    </source>
</evidence>
<dbReference type="EMBL" id="CAJVAX010000018">
    <property type="protein sequence ID" value="CAG7647619.1"/>
    <property type="molecule type" value="Genomic_DNA"/>
</dbReference>
<name>A0A9W4MIN1_9ACTN</name>
<evidence type="ECO:0000313" key="2">
    <source>
        <dbReference type="Proteomes" id="UP001153328"/>
    </source>
</evidence>
<dbReference type="InterPro" id="IPR011051">
    <property type="entry name" value="RmlC_Cupin_sf"/>
</dbReference>
<dbReference type="AlphaFoldDB" id="A0A9W4MIN1"/>
<proteinExistence type="predicted"/>
<dbReference type="SUPFAM" id="SSF51182">
    <property type="entry name" value="RmlC-like cupins"/>
    <property type="match status" value="1"/>
</dbReference>
<sequence>MTAQVLCDTRALTVASGGAATGVLWKLAEPGRQLDANLVHLAPGEHIAAHAEPELDVLVLVVSGSGTLGAGPEDREPGPGELLPLGEGALGWLPRGSTREIRAGADGLDYLTVHTRRPGMQIRSRT</sequence>
<organism evidence="1 2">
    <name type="scientific">Actinacidiphila bryophytorum</name>
    <dbReference type="NCBI Taxonomy" id="1436133"/>
    <lineage>
        <taxon>Bacteria</taxon>
        <taxon>Bacillati</taxon>
        <taxon>Actinomycetota</taxon>
        <taxon>Actinomycetes</taxon>
        <taxon>Kitasatosporales</taxon>
        <taxon>Streptomycetaceae</taxon>
        <taxon>Actinacidiphila</taxon>
    </lineage>
</organism>
<keyword evidence="2" id="KW-1185">Reference proteome</keyword>